<gene>
    <name evidence="2" type="ORF">GCM10025865_04120</name>
</gene>
<dbReference type="InterPro" id="IPR035985">
    <property type="entry name" value="Ubiquitin-activating_enz"/>
</dbReference>
<accession>A0ABN6X8H5</accession>
<reference evidence="3" key="1">
    <citation type="journal article" date="2019" name="Int. J. Syst. Evol. Microbiol.">
        <title>The Global Catalogue of Microorganisms (GCM) 10K type strain sequencing project: providing services to taxonomists for standard genome sequencing and annotation.</title>
        <authorList>
            <consortium name="The Broad Institute Genomics Platform"/>
            <consortium name="The Broad Institute Genome Sequencing Center for Infectious Disease"/>
            <person name="Wu L."/>
            <person name="Ma J."/>
        </authorList>
    </citation>
    <scope>NUCLEOTIDE SEQUENCE [LARGE SCALE GENOMIC DNA]</scope>
    <source>
        <strain evidence="3">NBRC 108565</strain>
    </source>
</reference>
<protein>
    <recommendedName>
        <fullName evidence="1">THIF-type NAD/FAD binding fold domain-containing protein</fullName>
    </recommendedName>
</protein>
<dbReference type="Gene3D" id="3.40.50.720">
    <property type="entry name" value="NAD(P)-binding Rossmann-like Domain"/>
    <property type="match status" value="1"/>
</dbReference>
<dbReference type="InterPro" id="IPR000594">
    <property type="entry name" value="ThiF_NAD_FAD-bd"/>
</dbReference>
<proteinExistence type="predicted"/>
<evidence type="ECO:0000259" key="1">
    <source>
        <dbReference type="Pfam" id="PF00899"/>
    </source>
</evidence>
<dbReference type="Pfam" id="PF00899">
    <property type="entry name" value="ThiF"/>
    <property type="match status" value="1"/>
</dbReference>
<dbReference type="SUPFAM" id="SSF69572">
    <property type="entry name" value="Activating enzymes of the ubiquitin-like proteins"/>
    <property type="match status" value="1"/>
</dbReference>
<dbReference type="CDD" id="cd00757">
    <property type="entry name" value="ThiF_MoeB_HesA_family"/>
    <property type="match status" value="1"/>
</dbReference>
<sequence length="229" mass="22895">MAAPGSVGSPVRLAPLVAVSGPLGPDEAARYARHLVLPGIGPEGQGRLGAVKVLVVGAGGLGSPTLLYLAAAGVGTLGIVDDDLVDESNLQRQVIHGVADVGRPKVESAREAIASVNPSVRVVAHPVRLDATNAVEIMRGYDVVLDGADNFATRYLVSDAAEVVGIPVVWGSIFQFQGQVSVFWGAPRLAGAGVEGDRAGVAGPAGSAGAEDSPGCEVAAGAVLPDGRG</sequence>
<dbReference type="PANTHER" id="PTHR10953">
    <property type="entry name" value="UBIQUITIN-ACTIVATING ENZYME E1"/>
    <property type="match status" value="1"/>
</dbReference>
<feature type="domain" description="THIF-type NAD/FAD binding fold" evidence="1">
    <location>
        <begin position="31"/>
        <end position="184"/>
    </location>
</feature>
<evidence type="ECO:0000313" key="2">
    <source>
        <dbReference type="EMBL" id="BDZ41113.1"/>
    </source>
</evidence>
<dbReference type="EMBL" id="AP027729">
    <property type="protein sequence ID" value="BDZ41113.1"/>
    <property type="molecule type" value="Genomic_DNA"/>
</dbReference>
<dbReference type="PANTHER" id="PTHR10953:SF102">
    <property type="entry name" value="ADENYLYLTRANSFERASE AND SULFURTRANSFERASE MOCS3"/>
    <property type="match status" value="1"/>
</dbReference>
<dbReference type="InterPro" id="IPR045886">
    <property type="entry name" value="ThiF/MoeB/HesA"/>
</dbReference>
<name>A0ABN6X8H5_9CELL</name>
<dbReference type="Proteomes" id="UP001321475">
    <property type="component" value="Chromosome"/>
</dbReference>
<evidence type="ECO:0000313" key="3">
    <source>
        <dbReference type="Proteomes" id="UP001321475"/>
    </source>
</evidence>
<keyword evidence="3" id="KW-1185">Reference proteome</keyword>
<organism evidence="2 3">
    <name type="scientific">Paraoerskovia sediminicola</name>
    <dbReference type="NCBI Taxonomy" id="1138587"/>
    <lineage>
        <taxon>Bacteria</taxon>
        <taxon>Bacillati</taxon>
        <taxon>Actinomycetota</taxon>
        <taxon>Actinomycetes</taxon>
        <taxon>Micrococcales</taxon>
        <taxon>Cellulomonadaceae</taxon>
        <taxon>Paraoerskovia</taxon>
    </lineage>
</organism>